<organism evidence="1">
    <name type="scientific">Lepeophtheirus salmonis</name>
    <name type="common">Salmon louse</name>
    <name type="synonym">Caligus salmonis</name>
    <dbReference type="NCBI Taxonomy" id="72036"/>
    <lineage>
        <taxon>Eukaryota</taxon>
        <taxon>Metazoa</taxon>
        <taxon>Ecdysozoa</taxon>
        <taxon>Arthropoda</taxon>
        <taxon>Crustacea</taxon>
        <taxon>Multicrustacea</taxon>
        <taxon>Hexanauplia</taxon>
        <taxon>Copepoda</taxon>
        <taxon>Siphonostomatoida</taxon>
        <taxon>Caligidae</taxon>
        <taxon>Lepeophtheirus</taxon>
    </lineage>
</organism>
<dbReference type="EMBL" id="HACA01011493">
    <property type="protein sequence ID" value="CDW28854.1"/>
    <property type="molecule type" value="Transcribed_RNA"/>
</dbReference>
<name>A0A0K2TS54_LEPSM</name>
<accession>A0A0K2TS54</accession>
<evidence type="ECO:0000313" key="1">
    <source>
        <dbReference type="EMBL" id="CDW28854.1"/>
    </source>
</evidence>
<proteinExistence type="predicted"/>
<sequence>MYRTNCWPRQTHFDVIQNNNSIFTPYNTRNYIINSIYFFTSHFYNFFENLIFC</sequence>
<dbReference type="AlphaFoldDB" id="A0A0K2TS54"/>
<protein>
    <submittedName>
        <fullName evidence="1">Uncharacterized protein</fullName>
    </submittedName>
</protein>
<reference evidence="1" key="1">
    <citation type="submission" date="2014-05" db="EMBL/GenBank/DDBJ databases">
        <authorList>
            <person name="Chronopoulou M."/>
        </authorList>
    </citation>
    <scope>NUCLEOTIDE SEQUENCE</scope>
    <source>
        <tissue evidence="1">Whole organism</tissue>
    </source>
</reference>